<feature type="region of interest" description="Disordered" evidence="1">
    <location>
        <begin position="143"/>
        <end position="167"/>
    </location>
</feature>
<evidence type="ECO:0000313" key="2">
    <source>
        <dbReference type="EMBL" id="VWP00566.1"/>
    </source>
</evidence>
<proteinExistence type="predicted"/>
<evidence type="ECO:0000256" key="1">
    <source>
        <dbReference type="SAM" id="MobiDB-lite"/>
    </source>
</evidence>
<organism evidence="2">
    <name type="scientific">Ganoderma boninense</name>
    <dbReference type="NCBI Taxonomy" id="34458"/>
    <lineage>
        <taxon>Eukaryota</taxon>
        <taxon>Fungi</taxon>
        <taxon>Dikarya</taxon>
        <taxon>Basidiomycota</taxon>
        <taxon>Agaricomycotina</taxon>
        <taxon>Agaricomycetes</taxon>
        <taxon>Polyporales</taxon>
        <taxon>Polyporaceae</taxon>
        <taxon>Ganoderma</taxon>
    </lineage>
</organism>
<feature type="compositionally biased region" description="Polar residues" evidence="1">
    <location>
        <begin position="94"/>
        <end position="103"/>
    </location>
</feature>
<sequence length="431" mass="47249">MMSPPSFTLVHDQPNHKSPQYSTTPDSIRELRTSVDSRQPSLLDRDRKLSPAFSSLQTPPPAASPRNESHFYEHFAQAPSAAPQDVFDACPEDGSQSASVEQQSSKHRKSWRTISSASSSSKDFFVCDDLDSSNSTYSQASLQDSFGARNTSQASSRRATEGSFASLTSSDSRRRKFAVRRQAIYAEYGFKLAFPDSDSSSSIRHTHMPTSSSRDFLETTGSSRATSAYVDSRSVWSASTSAASIRSQMMQHDGESADEDDDEKPEGPGSSIMPYPSARSLANLSNVERFSVQDAFLSSSCNPLLDDHADLTTSTPPAKPRSQTQHPASFKRITQLTSLPGVEARLPVSNTQVYTCGPDWHPWPPLRLSGVDAENGGSIIRRSSSTLERAQMFAKWQDDPGHHPIIQELLNAVDLAIREWGVGLFAIGKYV</sequence>
<dbReference type="AlphaFoldDB" id="A0A5K1K3S0"/>
<feature type="region of interest" description="Disordered" evidence="1">
    <location>
        <begin position="242"/>
        <end position="277"/>
    </location>
</feature>
<feature type="region of interest" description="Disordered" evidence="1">
    <location>
        <begin position="308"/>
        <end position="329"/>
    </location>
</feature>
<feature type="compositionally biased region" description="Polar residues" evidence="1">
    <location>
        <begin position="16"/>
        <end position="26"/>
    </location>
</feature>
<gene>
    <name evidence="2" type="primary">Q9P304</name>
</gene>
<feature type="region of interest" description="Disordered" evidence="1">
    <location>
        <begin position="197"/>
        <end position="219"/>
    </location>
</feature>
<name>A0A5K1K3S0_9APHY</name>
<accession>A0A5K1K3S0</accession>
<feature type="region of interest" description="Disordered" evidence="1">
    <location>
        <begin position="1"/>
        <end position="117"/>
    </location>
</feature>
<protein>
    <submittedName>
        <fullName evidence="2">Alcohol oxidase</fullName>
    </submittedName>
</protein>
<dbReference type="EMBL" id="LR728601">
    <property type="protein sequence ID" value="VWP00566.1"/>
    <property type="molecule type" value="Genomic_DNA"/>
</dbReference>
<feature type="compositionally biased region" description="Polar residues" evidence="1">
    <location>
        <begin position="311"/>
        <end position="329"/>
    </location>
</feature>
<reference evidence="2" key="1">
    <citation type="submission" date="2019-10" db="EMBL/GenBank/DDBJ databases">
        <authorList>
            <person name="Nor Muhammad N."/>
        </authorList>
    </citation>
    <scope>NUCLEOTIDE SEQUENCE</scope>
</reference>